<protein>
    <submittedName>
        <fullName evidence="1">Uncharacterized protein</fullName>
    </submittedName>
</protein>
<dbReference type="EMBL" id="CP020559">
    <property type="protein sequence ID" value="ARE87242.1"/>
    <property type="molecule type" value="Genomic_DNA"/>
</dbReference>
<proteinExistence type="predicted"/>
<name>A0AAC9RKI3_9CLOT</name>
<dbReference type="AlphaFoldDB" id="A0AAC9RKI3"/>
<evidence type="ECO:0000313" key="2">
    <source>
        <dbReference type="Proteomes" id="UP000192478"/>
    </source>
</evidence>
<gene>
    <name evidence="1" type="ORF">CLFO_16410</name>
</gene>
<reference evidence="1 2" key="1">
    <citation type="submission" date="2017-03" db="EMBL/GenBank/DDBJ databases">
        <title>Complete sequence of Clostridium formicaceticum DSM 92.</title>
        <authorList>
            <person name="Poehlein A."/>
            <person name="Karl M."/>
            <person name="Bengelsdorf F.R."/>
            <person name="Duerre P."/>
            <person name="Daniel R."/>
        </authorList>
    </citation>
    <scope>NUCLEOTIDE SEQUENCE [LARGE SCALE GENOMIC DNA]</scope>
    <source>
        <strain evidence="1 2">DSM 92</strain>
    </source>
</reference>
<accession>A0AAC9RKI3</accession>
<dbReference type="Proteomes" id="UP000192478">
    <property type="component" value="Chromosome"/>
</dbReference>
<organism evidence="1 2">
    <name type="scientific">Clostridium formicaceticum</name>
    <dbReference type="NCBI Taxonomy" id="1497"/>
    <lineage>
        <taxon>Bacteria</taxon>
        <taxon>Bacillati</taxon>
        <taxon>Bacillota</taxon>
        <taxon>Clostridia</taxon>
        <taxon>Eubacteriales</taxon>
        <taxon>Clostridiaceae</taxon>
        <taxon>Clostridium</taxon>
    </lineage>
</organism>
<sequence>MEKLNYSRINWKDRVLTDAGEVKEEGTALNADNLNRMDEMIGKLVNRVNELEEKVQKT</sequence>
<evidence type="ECO:0000313" key="1">
    <source>
        <dbReference type="EMBL" id="ARE87242.1"/>
    </source>
</evidence>
<dbReference type="RefSeq" id="WP_156778803.1">
    <property type="nucleotide sequence ID" value="NZ_CP017603.1"/>
</dbReference>